<dbReference type="Gene3D" id="3.40.50.720">
    <property type="entry name" value="NAD(P)-binding Rossmann-like Domain"/>
    <property type="match status" value="1"/>
</dbReference>
<dbReference type="NCBIfam" id="TIGR00871">
    <property type="entry name" value="zwf"/>
    <property type="match status" value="1"/>
</dbReference>
<reference evidence="11 13" key="2">
    <citation type="submission" date="2020-08" db="EMBL/GenBank/DDBJ databases">
        <title>Genomic Encyclopedia of Type Strains, Phase IV (KMG-IV): sequencing the most valuable type-strain genomes for metagenomic binning, comparative biology and taxonomic classification.</title>
        <authorList>
            <person name="Goeker M."/>
        </authorList>
    </citation>
    <scope>NUCLEOTIDE SEQUENCE [LARGE SCALE GENOMIC DNA]</scope>
    <source>
        <strain evidence="11 13">DSM 107085</strain>
    </source>
</reference>
<keyword evidence="6 7" id="KW-0119">Carbohydrate metabolism</keyword>
<evidence type="ECO:0000256" key="4">
    <source>
        <dbReference type="ARBA" id="ARBA00022857"/>
    </source>
</evidence>
<evidence type="ECO:0000256" key="3">
    <source>
        <dbReference type="ARBA" id="ARBA00022526"/>
    </source>
</evidence>
<dbReference type="HAMAP" id="MF_00966">
    <property type="entry name" value="G6PD"/>
    <property type="match status" value="1"/>
</dbReference>
<dbReference type="PANTHER" id="PTHR23429:SF0">
    <property type="entry name" value="GLUCOSE-6-PHOSPHATE 1-DEHYDROGENASE"/>
    <property type="match status" value="1"/>
</dbReference>
<feature type="domain" description="Glucose-6-phosphate dehydrogenase NAD-binding" evidence="8">
    <location>
        <begin position="9"/>
        <end position="180"/>
    </location>
</feature>
<dbReference type="EMBL" id="JROI01000016">
    <property type="protein sequence ID" value="KGI76752.1"/>
    <property type="molecule type" value="Genomic_DNA"/>
</dbReference>
<dbReference type="STRING" id="1543381.LF63_0114465"/>
<dbReference type="EC" id="1.1.1.49" evidence="7"/>
<dbReference type="Gene3D" id="3.30.360.10">
    <property type="entry name" value="Dihydrodipicolinate Reductase, domain 2"/>
    <property type="match status" value="1"/>
</dbReference>
<dbReference type="PRINTS" id="PR00079">
    <property type="entry name" value="G6PDHDRGNASE"/>
</dbReference>
<comment type="similarity">
    <text evidence="2 7">Belongs to the glucose-6-phosphate dehydrogenase family.</text>
</comment>
<comment type="function">
    <text evidence="7">Catalyzes the oxidation of glucose 6-phosphate to 6-phosphogluconolactone.</text>
</comment>
<feature type="active site" description="Proton acceptor" evidence="7">
    <location>
        <position position="233"/>
    </location>
</feature>
<comment type="caution">
    <text evidence="7">Lacks conserved residue(s) required for the propagation of feature annotation.</text>
</comment>
<dbReference type="Pfam" id="PF00479">
    <property type="entry name" value="G6PD_N"/>
    <property type="match status" value="1"/>
</dbReference>
<keyword evidence="4 7" id="KW-0521">NADP</keyword>
<proteinExistence type="inferred from homology"/>
<feature type="binding site" evidence="7">
    <location>
        <position position="228"/>
    </location>
    <ligand>
        <name>substrate</name>
    </ligand>
</feature>
<dbReference type="HOGENOM" id="CLU_013524_5_0_6"/>
<reference evidence="10 12" key="1">
    <citation type="submission" date="2014-09" db="EMBL/GenBank/DDBJ databases">
        <title>Xanthomonadaceae 3.5X direct submission.</title>
        <authorList>
            <person name="Fang T."/>
            <person name="Wang H."/>
        </authorList>
    </citation>
    <scope>NUCLEOTIDE SEQUENCE [LARGE SCALE GENOMIC DNA]</scope>
    <source>
        <strain evidence="10 12">3.5X</strain>
    </source>
</reference>
<dbReference type="GO" id="GO:0009051">
    <property type="term" value="P:pentose-phosphate shunt, oxidative branch"/>
    <property type="evidence" value="ECO:0007669"/>
    <property type="project" value="TreeGrafter"/>
</dbReference>
<dbReference type="GO" id="GO:0006006">
    <property type="term" value="P:glucose metabolic process"/>
    <property type="evidence" value="ECO:0007669"/>
    <property type="project" value="UniProtKB-KW"/>
</dbReference>
<evidence type="ECO:0000259" key="8">
    <source>
        <dbReference type="Pfam" id="PF00479"/>
    </source>
</evidence>
<keyword evidence="5 7" id="KW-0560">Oxidoreductase</keyword>
<comment type="caution">
    <text evidence="10">The sequence shown here is derived from an EMBL/GenBank/DDBJ whole genome shotgun (WGS) entry which is preliminary data.</text>
</comment>
<evidence type="ECO:0000256" key="2">
    <source>
        <dbReference type="ARBA" id="ARBA00009975"/>
    </source>
</evidence>
<evidence type="ECO:0000256" key="1">
    <source>
        <dbReference type="ARBA" id="ARBA00004937"/>
    </source>
</evidence>
<dbReference type="Proteomes" id="UP000029708">
    <property type="component" value="Unassembled WGS sequence"/>
</dbReference>
<dbReference type="EMBL" id="JACHET010000001">
    <property type="protein sequence ID" value="MBB6185011.1"/>
    <property type="molecule type" value="Genomic_DNA"/>
</dbReference>
<keyword evidence="12" id="KW-1185">Reference proteome</keyword>
<dbReference type="InterPro" id="IPR001282">
    <property type="entry name" value="G6P_DH"/>
</dbReference>
<evidence type="ECO:0000313" key="11">
    <source>
        <dbReference type="EMBL" id="MBB6185011.1"/>
    </source>
</evidence>
<feature type="binding site" evidence="7">
    <location>
        <position position="209"/>
    </location>
    <ligand>
        <name>substrate</name>
    </ligand>
</feature>
<dbReference type="AlphaFoldDB" id="A0A099CSY9"/>
<dbReference type="NCBIfam" id="NF009492">
    <property type="entry name" value="PRK12853.1-3"/>
    <property type="match status" value="1"/>
</dbReference>
<accession>A0A099CSY9</accession>
<feature type="binding site" evidence="7">
    <location>
        <position position="141"/>
    </location>
    <ligand>
        <name>NADP(+)</name>
        <dbReference type="ChEBI" id="CHEBI:58349"/>
    </ligand>
</feature>
<name>A0A099CSY9_9GAMM</name>
<evidence type="ECO:0000256" key="6">
    <source>
        <dbReference type="ARBA" id="ARBA00023277"/>
    </source>
</evidence>
<organism evidence="10 12">
    <name type="scientific">Oleiagrimonas soli</name>
    <dbReference type="NCBI Taxonomy" id="1543381"/>
    <lineage>
        <taxon>Bacteria</taxon>
        <taxon>Pseudomonadati</taxon>
        <taxon>Pseudomonadota</taxon>
        <taxon>Gammaproteobacteria</taxon>
        <taxon>Lysobacterales</taxon>
        <taxon>Rhodanobacteraceae</taxon>
        <taxon>Oleiagrimonas</taxon>
    </lineage>
</organism>
<feature type="binding site" evidence="7">
    <location>
        <position position="175"/>
    </location>
    <ligand>
        <name>substrate</name>
    </ligand>
</feature>
<dbReference type="SUPFAM" id="SSF51735">
    <property type="entry name" value="NAD(P)-binding Rossmann-fold domains"/>
    <property type="match status" value="1"/>
</dbReference>
<dbReference type="PROSITE" id="PS00069">
    <property type="entry name" value="G6P_DEHYDROGENASE"/>
    <property type="match status" value="1"/>
</dbReference>
<feature type="binding site" evidence="7">
    <location>
        <position position="171"/>
    </location>
    <ligand>
        <name>substrate</name>
    </ligand>
</feature>
<dbReference type="InterPro" id="IPR022675">
    <property type="entry name" value="G6P_DH_C"/>
</dbReference>
<dbReference type="PIRSF" id="PIRSF000110">
    <property type="entry name" value="G6PD"/>
    <property type="match status" value="1"/>
</dbReference>
<dbReference type="Pfam" id="PF02781">
    <property type="entry name" value="G6PD_C"/>
    <property type="match status" value="1"/>
</dbReference>
<dbReference type="RefSeq" id="WP_043104292.1">
    <property type="nucleotide sequence ID" value="NZ_JACHET010000001.1"/>
</dbReference>
<sequence length="484" mass="54994">MAKPRNTLVILGATGDLTRRLLLPALYRLHTLNLIGDLRIVGYALEQWSHERFERYVHDGLKKFAEDFDAAQWDRFRARLDYRSGELKAEAVGSLKPLLSPGTLFYLALPPSLFGAAADALGEAGFAQAPRGGWRRLVVEKPFGNDLDSAKKLRTQMHAHWKELQILRIDHFLGKETTQNLMVFRFANRFLEPVWNAQHIEQVQITYAETLGVEKRAGYYDHAGALRDMLQNHLMQLFSLAAIEPLSTWDAEVLRDHKVEVLRSVKRFTARTVDKHAVRGQYAAGKVGRRTLRGYREEPGVPADSITETFAALRLEIDNWRWEGVPFYLRSGKRMASNCSEIAVQFKRNPGALPGEVAAEQNWMIFRIKPNQTMTLLANAKIPGLELDGRQVRLTAPYAEDGDSGFSAYEQLLMDALEGDRTHFLRFDEVEWAWRVLDPVLKAWKRGKPEAYAAGSEGPEGQHRLLDADHQWRPVRLVAGEDDA</sequence>
<dbReference type="PANTHER" id="PTHR23429">
    <property type="entry name" value="GLUCOSE-6-PHOSPHATE 1-DEHYDROGENASE G6PD"/>
    <property type="match status" value="1"/>
</dbReference>
<dbReference type="Proteomes" id="UP000560000">
    <property type="component" value="Unassembled WGS sequence"/>
</dbReference>
<feature type="binding site" evidence="7">
    <location>
        <begin position="12"/>
        <end position="19"/>
    </location>
    <ligand>
        <name>NADP(+)</name>
        <dbReference type="ChEBI" id="CHEBI:58349"/>
    </ligand>
</feature>
<protein>
    <recommendedName>
        <fullName evidence="7">Glucose-6-phosphate 1-dehydrogenase</fullName>
        <shortName evidence="7">G6PD</shortName>
        <ecNumber evidence="7">1.1.1.49</ecNumber>
    </recommendedName>
</protein>
<dbReference type="InterPro" id="IPR022674">
    <property type="entry name" value="G6P_DH_NAD-bd"/>
</dbReference>
<evidence type="ECO:0000313" key="10">
    <source>
        <dbReference type="EMBL" id="KGI76752.1"/>
    </source>
</evidence>
<feature type="binding site" evidence="7">
    <location>
        <position position="333"/>
    </location>
    <ligand>
        <name>substrate</name>
    </ligand>
</feature>
<evidence type="ECO:0000313" key="12">
    <source>
        <dbReference type="Proteomes" id="UP000029708"/>
    </source>
</evidence>
<feature type="binding site" evidence="7">
    <location>
        <begin position="86"/>
        <end position="87"/>
    </location>
    <ligand>
        <name>NADP(+)</name>
        <dbReference type="ChEBI" id="CHEBI:58349"/>
    </ligand>
</feature>
<dbReference type="OrthoDB" id="9802739at2"/>
<comment type="pathway">
    <text evidence="1 7">Carbohydrate degradation; pentose phosphate pathway; D-ribulose 5-phosphate from D-glucose 6-phosphate (oxidative stage): step 1/3.</text>
</comment>
<comment type="catalytic activity">
    <reaction evidence="7">
        <text>D-glucose 6-phosphate + NADP(+) = 6-phospho-D-glucono-1,5-lactone + NADPH + H(+)</text>
        <dbReference type="Rhea" id="RHEA:15841"/>
        <dbReference type="ChEBI" id="CHEBI:15378"/>
        <dbReference type="ChEBI" id="CHEBI:57783"/>
        <dbReference type="ChEBI" id="CHEBI:57955"/>
        <dbReference type="ChEBI" id="CHEBI:58349"/>
        <dbReference type="ChEBI" id="CHEBI:61548"/>
        <dbReference type="EC" id="1.1.1.49"/>
    </reaction>
</comment>
<dbReference type="GO" id="GO:0050661">
    <property type="term" value="F:NADP binding"/>
    <property type="evidence" value="ECO:0007669"/>
    <property type="project" value="UniProtKB-UniRule"/>
</dbReference>
<dbReference type="GO" id="GO:0004345">
    <property type="term" value="F:glucose-6-phosphate dehydrogenase activity"/>
    <property type="evidence" value="ECO:0007669"/>
    <property type="project" value="UniProtKB-UniRule"/>
</dbReference>
<dbReference type="SUPFAM" id="SSF55347">
    <property type="entry name" value="Glyceraldehyde-3-phosphate dehydrogenase-like, C-terminal domain"/>
    <property type="match status" value="1"/>
</dbReference>
<dbReference type="UniPathway" id="UPA00115">
    <property type="reaction ID" value="UER00408"/>
</dbReference>
<dbReference type="GO" id="GO:0005829">
    <property type="term" value="C:cytosol"/>
    <property type="evidence" value="ECO:0007669"/>
    <property type="project" value="TreeGrafter"/>
</dbReference>
<feature type="domain" description="Glucose-6-phosphate dehydrogenase C-terminal" evidence="9">
    <location>
        <begin position="182"/>
        <end position="472"/>
    </location>
</feature>
<dbReference type="InterPro" id="IPR036291">
    <property type="entry name" value="NAD(P)-bd_dom_sf"/>
</dbReference>
<evidence type="ECO:0000256" key="5">
    <source>
        <dbReference type="ARBA" id="ARBA00023002"/>
    </source>
</evidence>
<gene>
    <name evidence="7" type="primary">zwf</name>
    <name evidence="11" type="ORF">HNQ86_002356</name>
    <name evidence="10" type="ORF">LF63_0114465</name>
</gene>
<dbReference type="InterPro" id="IPR019796">
    <property type="entry name" value="G6P_DH_AS"/>
</dbReference>
<evidence type="ECO:0000259" key="9">
    <source>
        <dbReference type="Pfam" id="PF02781"/>
    </source>
</evidence>
<keyword evidence="3 7" id="KW-0313">Glucose metabolism</keyword>
<evidence type="ECO:0000313" key="13">
    <source>
        <dbReference type="Proteomes" id="UP000560000"/>
    </source>
</evidence>
<evidence type="ECO:0000256" key="7">
    <source>
        <dbReference type="HAMAP-Rule" id="MF_00966"/>
    </source>
</evidence>